<dbReference type="CDD" id="cd00156">
    <property type="entry name" value="REC"/>
    <property type="match status" value="1"/>
</dbReference>
<feature type="coiled-coil region" evidence="12">
    <location>
        <begin position="750"/>
        <end position="805"/>
    </location>
</feature>
<dbReference type="GO" id="GO:0005886">
    <property type="term" value="C:plasma membrane"/>
    <property type="evidence" value="ECO:0007669"/>
    <property type="project" value="TreeGrafter"/>
</dbReference>
<keyword evidence="17" id="KW-1185">Reference proteome</keyword>
<dbReference type="CDD" id="cd00075">
    <property type="entry name" value="HATPase"/>
    <property type="match status" value="1"/>
</dbReference>
<dbReference type="GO" id="GO:0000155">
    <property type="term" value="F:phosphorelay sensor kinase activity"/>
    <property type="evidence" value="ECO:0007669"/>
    <property type="project" value="InterPro"/>
</dbReference>
<feature type="transmembrane region" description="Helical" evidence="13">
    <location>
        <begin position="76"/>
        <end position="98"/>
    </location>
</feature>
<dbReference type="SUPFAM" id="SSF52172">
    <property type="entry name" value="CheY-like"/>
    <property type="match status" value="1"/>
</dbReference>
<evidence type="ECO:0000256" key="1">
    <source>
        <dbReference type="ARBA" id="ARBA00000085"/>
    </source>
</evidence>
<keyword evidence="6" id="KW-0808">Transferase</keyword>
<dbReference type="Gene3D" id="1.10.287.130">
    <property type="match status" value="1"/>
</dbReference>
<dbReference type="Pfam" id="PF12860">
    <property type="entry name" value="PAS_7"/>
    <property type="match status" value="1"/>
</dbReference>
<dbReference type="SMART" id="SM00388">
    <property type="entry name" value="HisKA"/>
    <property type="match status" value="1"/>
</dbReference>
<dbReference type="InterPro" id="IPR004358">
    <property type="entry name" value="Sig_transdc_His_kin-like_C"/>
</dbReference>
<feature type="domain" description="Response regulatory" evidence="15">
    <location>
        <begin position="1045"/>
        <end position="1161"/>
    </location>
</feature>
<evidence type="ECO:0000256" key="13">
    <source>
        <dbReference type="SAM" id="Phobius"/>
    </source>
</evidence>
<evidence type="ECO:0000256" key="3">
    <source>
        <dbReference type="ARBA" id="ARBA00006434"/>
    </source>
</evidence>
<dbReference type="FunFam" id="3.30.565.10:FF:000049">
    <property type="entry name" value="Two-component sensor histidine kinase"/>
    <property type="match status" value="1"/>
</dbReference>
<dbReference type="InterPro" id="IPR003661">
    <property type="entry name" value="HisK_dim/P_dom"/>
</dbReference>
<dbReference type="PROSITE" id="PS50110">
    <property type="entry name" value="RESPONSE_REGULATORY"/>
    <property type="match status" value="1"/>
</dbReference>
<evidence type="ECO:0000259" key="15">
    <source>
        <dbReference type="PROSITE" id="PS50110"/>
    </source>
</evidence>
<dbReference type="Pfam" id="PF02518">
    <property type="entry name" value="HATPase_c"/>
    <property type="match status" value="1"/>
</dbReference>
<dbReference type="InterPro" id="IPR001734">
    <property type="entry name" value="Na/solute_symporter"/>
</dbReference>
<feature type="transmembrane region" description="Helical" evidence="13">
    <location>
        <begin position="244"/>
        <end position="268"/>
    </location>
</feature>
<feature type="domain" description="Histidine kinase" evidence="14">
    <location>
        <begin position="812"/>
        <end position="1025"/>
    </location>
</feature>
<dbReference type="InterPro" id="IPR005467">
    <property type="entry name" value="His_kinase_dom"/>
</dbReference>
<dbReference type="EC" id="2.7.13.3" evidence="4"/>
<feature type="transmembrane region" description="Helical" evidence="13">
    <location>
        <begin position="161"/>
        <end position="181"/>
    </location>
</feature>
<name>A0A4R2L8D1_9GAMM</name>
<dbReference type="PROSITE" id="PS50109">
    <property type="entry name" value="HIS_KIN"/>
    <property type="match status" value="1"/>
</dbReference>
<feature type="transmembrane region" description="Helical" evidence="13">
    <location>
        <begin position="415"/>
        <end position="436"/>
    </location>
</feature>
<dbReference type="SMART" id="SM00448">
    <property type="entry name" value="REC"/>
    <property type="match status" value="1"/>
</dbReference>
<dbReference type="PANTHER" id="PTHR43047:SF9">
    <property type="entry name" value="HISTIDINE KINASE"/>
    <property type="match status" value="1"/>
</dbReference>
<keyword evidence="9 13" id="KW-1133">Transmembrane helix</keyword>
<dbReference type="EMBL" id="SLWX01000008">
    <property type="protein sequence ID" value="TCO75495.1"/>
    <property type="molecule type" value="Genomic_DNA"/>
</dbReference>
<dbReference type="GO" id="GO:0022857">
    <property type="term" value="F:transmembrane transporter activity"/>
    <property type="evidence" value="ECO:0007669"/>
    <property type="project" value="InterPro"/>
</dbReference>
<dbReference type="PRINTS" id="PR00344">
    <property type="entry name" value="BCTRLSENSOR"/>
</dbReference>
<feature type="transmembrane region" description="Helical" evidence="13">
    <location>
        <begin position="329"/>
        <end position="358"/>
    </location>
</feature>
<feature type="transmembrane region" description="Helical" evidence="13">
    <location>
        <begin position="202"/>
        <end position="224"/>
    </location>
</feature>
<dbReference type="AlphaFoldDB" id="A0A4R2L8D1"/>
<comment type="caution">
    <text evidence="16">The sequence shown here is derived from an EMBL/GenBank/DDBJ whole genome shotgun (WGS) entry which is preliminary data.</text>
</comment>
<evidence type="ECO:0000313" key="16">
    <source>
        <dbReference type="EMBL" id="TCO75495.1"/>
    </source>
</evidence>
<keyword evidence="8" id="KW-0418">Kinase</keyword>
<dbReference type="CDD" id="cd10322">
    <property type="entry name" value="SLC5sbd"/>
    <property type="match status" value="1"/>
</dbReference>
<dbReference type="Gene3D" id="1.20.1730.10">
    <property type="entry name" value="Sodium/glucose cotransporter"/>
    <property type="match status" value="1"/>
</dbReference>
<accession>A0A4R2L8D1</accession>
<evidence type="ECO:0000256" key="6">
    <source>
        <dbReference type="ARBA" id="ARBA00022679"/>
    </source>
</evidence>
<keyword evidence="12" id="KW-0175">Coiled coil</keyword>
<evidence type="ECO:0000256" key="5">
    <source>
        <dbReference type="ARBA" id="ARBA00022553"/>
    </source>
</evidence>
<dbReference type="Pfam" id="PF00512">
    <property type="entry name" value="HisKA"/>
    <property type="match status" value="1"/>
</dbReference>
<dbReference type="Proteomes" id="UP000294980">
    <property type="component" value="Unassembled WGS sequence"/>
</dbReference>
<evidence type="ECO:0000256" key="11">
    <source>
        <dbReference type="PROSITE-ProRule" id="PRU00169"/>
    </source>
</evidence>
<feature type="transmembrane region" description="Helical" evidence="13">
    <location>
        <begin position="485"/>
        <end position="509"/>
    </location>
</feature>
<feature type="transmembrane region" description="Helical" evidence="13">
    <location>
        <begin position="119"/>
        <end position="141"/>
    </location>
</feature>
<dbReference type="PANTHER" id="PTHR43047">
    <property type="entry name" value="TWO-COMPONENT HISTIDINE PROTEIN KINASE"/>
    <property type="match status" value="1"/>
</dbReference>
<evidence type="ECO:0000313" key="17">
    <source>
        <dbReference type="Proteomes" id="UP000294980"/>
    </source>
</evidence>
<feature type="transmembrane region" description="Helical" evidence="13">
    <location>
        <begin position="45"/>
        <end position="64"/>
    </location>
</feature>
<feature type="transmembrane region" description="Helical" evidence="13">
    <location>
        <begin position="6"/>
        <end position="25"/>
    </location>
</feature>
<dbReference type="SMART" id="SM00387">
    <property type="entry name" value="HATPase_c"/>
    <property type="match status" value="1"/>
</dbReference>
<comment type="similarity">
    <text evidence="3">Belongs to the sodium:solute symporter (SSF) (TC 2.A.21) family.</text>
</comment>
<evidence type="ECO:0000256" key="8">
    <source>
        <dbReference type="ARBA" id="ARBA00022777"/>
    </source>
</evidence>
<evidence type="ECO:0000259" key="14">
    <source>
        <dbReference type="PROSITE" id="PS50109"/>
    </source>
</evidence>
<dbReference type="InterPro" id="IPR038377">
    <property type="entry name" value="Na/Glc_symporter_sf"/>
</dbReference>
<dbReference type="Gene3D" id="3.40.50.2300">
    <property type="match status" value="1"/>
</dbReference>
<dbReference type="PROSITE" id="PS50283">
    <property type="entry name" value="NA_SOLUT_SYMP_3"/>
    <property type="match status" value="1"/>
</dbReference>
<evidence type="ECO:0000256" key="2">
    <source>
        <dbReference type="ARBA" id="ARBA00004141"/>
    </source>
</evidence>
<dbReference type="Gene3D" id="3.30.450.20">
    <property type="entry name" value="PAS domain"/>
    <property type="match status" value="1"/>
</dbReference>
<feature type="modified residue" description="4-aspartylphosphate" evidence="11">
    <location>
        <position position="1094"/>
    </location>
</feature>
<evidence type="ECO:0000256" key="7">
    <source>
        <dbReference type="ARBA" id="ARBA00022692"/>
    </source>
</evidence>
<dbReference type="InterPro" id="IPR035965">
    <property type="entry name" value="PAS-like_dom_sf"/>
</dbReference>
<gene>
    <name evidence="16" type="ORF">EV688_10861</name>
</gene>
<dbReference type="RefSeq" id="WP_205686636.1">
    <property type="nucleotide sequence ID" value="NZ_QQSW01000010.1"/>
</dbReference>
<dbReference type="SUPFAM" id="SSF55874">
    <property type="entry name" value="ATPase domain of HSP90 chaperone/DNA topoisomerase II/histidine kinase"/>
    <property type="match status" value="1"/>
</dbReference>
<proteinExistence type="inferred from homology"/>
<keyword evidence="7 13" id="KW-0812">Transmembrane</keyword>
<protein>
    <recommendedName>
        <fullName evidence="4">histidine kinase</fullName>
        <ecNumber evidence="4">2.7.13.3</ecNumber>
    </recommendedName>
</protein>
<feature type="coiled-coil region" evidence="12">
    <location>
        <begin position="841"/>
        <end position="868"/>
    </location>
</feature>
<dbReference type="InterPro" id="IPR001789">
    <property type="entry name" value="Sig_transdc_resp-reg_receiver"/>
</dbReference>
<evidence type="ECO:0000256" key="12">
    <source>
        <dbReference type="SAM" id="Coils"/>
    </source>
</evidence>
<dbReference type="InterPro" id="IPR036097">
    <property type="entry name" value="HisK_dim/P_sf"/>
</dbReference>
<dbReference type="Gene3D" id="3.30.565.10">
    <property type="entry name" value="Histidine kinase-like ATPase, C-terminal domain"/>
    <property type="match status" value="1"/>
</dbReference>
<evidence type="ECO:0000256" key="4">
    <source>
        <dbReference type="ARBA" id="ARBA00012438"/>
    </source>
</evidence>
<dbReference type="GO" id="GO:0009927">
    <property type="term" value="F:histidine phosphotransfer kinase activity"/>
    <property type="evidence" value="ECO:0007669"/>
    <property type="project" value="TreeGrafter"/>
</dbReference>
<dbReference type="CDD" id="cd00082">
    <property type="entry name" value="HisKA"/>
    <property type="match status" value="1"/>
</dbReference>
<organism evidence="16 17">
    <name type="scientific">Chromatocurvus halotolerans</name>
    <dbReference type="NCBI Taxonomy" id="1132028"/>
    <lineage>
        <taxon>Bacteria</taxon>
        <taxon>Pseudomonadati</taxon>
        <taxon>Pseudomonadota</taxon>
        <taxon>Gammaproteobacteria</taxon>
        <taxon>Cellvibrionales</taxon>
        <taxon>Halieaceae</taxon>
        <taxon>Chromatocurvus</taxon>
    </lineage>
</organism>
<dbReference type="InterPro" id="IPR011006">
    <property type="entry name" value="CheY-like_superfamily"/>
</dbReference>
<reference evidence="16 17" key="1">
    <citation type="submission" date="2019-03" db="EMBL/GenBank/DDBJ databases">
        <title>Genomic Encyclopedia of Type Strains, Phase IV (KMG-IV): sequencing the most valuable type-strain genomes for metagenomic binning, comparative biology and taxonomic classification.</title>
        <authorList>
            <person name="Goeker M."/>
        </authorList>
    </citation>
    <scope>NUCLEOTIDE SEQUENCE [LARGE SCALE GENOMIC DNA]</scope>
    <source>
        <strain evidence="16 17">DSM 23344</strain>
    </source>
</reference>
<feature type="transmembrane region" description="Helical" evidence="13">
    <location>
        <begin position="443"/>
        <end position="465"/>
    </location>
</feature>
<evidence type="ECO:0000256" key="9">
    <source>
        <dbReference type="ARBA" id="ARBA00022989"/>
    </source>
</evidence>
<dbReference type="SUPFAM" id="SSF55785">
    <property type="entry name" value="PYP-like sensor domain (PAS domain)"/>
    <property type="match status" value="1"/>
</dbReference>
<feature type="transmembrane region" description="Helical" evidence="13">
    <location>
        <begin position="280"/>
        <end position="303"/>
    </location>
</feature>
<comment type="catalytic activity">
    <reaction evidence="1">
        <text>ATP + protein L-histidine = ADP + protein N-phospho-L-histidine.</text>
        <dbReference type="EC" id="2.7.13.3"/>
    </reaction>
</comment>
<comment type="subcellular location">
    <subcellularLocation>
        <location evidence="2">Membrane</location>
        <topology evidence="2">Multi-pass membrane protein</topology>
    </subcellularLocation>
</comment>
<keyword evidence="5 11" id="KW-0597">Phosphoprotein</keyword>
<evidence type="ECO:0000256" key="10">
    <source>
        <dbReference type="ARBA" id="ARBA00023136"/>
    </source>
</evidence>
<dbReference type="Pfam" id="PF00072">
    <property type="entry name" value="Response_reg"/>
    <property type="match status" value="1"/>
</dbReference>
<keyword evidence="10 13" id="KW-0472">Membrane</keyword>
<dbReference type="SUPFAM" id="SSF47384">
    <property type="entry name" value="Homodimeric domain of signal transducing histidine kinase"/>
    <property type="match status" value="1"/>
</dbReference>
<sequence>MTSLSNLLSLALFYVSLLFAVAWWFDRRSQTGASLHDVRLRPWVYALSLGVYCSSWTFYGAVGSATAQPWSHAPVYLGPILLCLFGWPILARLVRLGVRHRVTSIADYLGARYGKRQSLSILVTAVATAAVLPYIALQFRALDQAWAVMVADRGAPPAHDSGNTTLLIAVLLAAFTLLFGTRRLDGRERHPGMMNAIAVESLVKLLAFLAVAVFALVKLGSVALPDGATPAFPAPDASLVSAEFLAHTLLSALAILCLPRTFHVIVVEVQRFADARLMRWIFPAYLALFMLLAVPISSLGSAVQAGSASGLPSPDAFIQWLPLAYDAEWLALAVFIGGISAATGMVIVATVSLAIMITNEIAVPVLLRLRGDSSELILRLGENLRRVRQLTIVAILLAAWWVARWLAGIPWLSDIGFICFLAAAQLAPGLLAGLYWRRAQGVAVMAGLLLGLSLWLLLAALPAIQPGMAAPTVAANTAMAQALPASLALATLISLGGNTLLMVLLSILLRPSAADLRQAHAFLDEDSPVPTGDSVEALALSPVRMGQLQALLLPFISDDAYQRLWRELEERYQQRLLIADRAPRFVVQQVESLLAGVIGAASARRVLQQLEDSRQLAFSDLAGLIGDANQQYRFNRELLESTVESMLQGVSVVDSDLRLVAWNSRYEQMFDYPPRFLYVGCPIERVYRFNAQRGILGGSEASDDQIARRLAWLRQGSPHRLQRRMPNGRVIDIRGNTMPNGGFVTTFIDVTDYREMVAELEDAKQELEARVESGSRSLSESNAELRRENRLRSAAEARLREANLSRSRFMSATSHDLLQPINAARLFLSTLRSRREDDDALASTLGQIDDALQRAEQLIAELREMARLDAGRQQPQREHFAAAPLLQQLADEFGPAARRAGVRLRCRPGSLWLYSDRALVYRVLQNLLGNAIKYAAPGDVLLGLRRRGGSAELQVIDCGPGIPPQDQVRIFDEFERLEGGSRDDEGLGLGLAIVRRYAELLNLPLRLESRPGRGTLFSVTLPRGEVQLSEPAAENRGQAELAGARVLCLENDARVRSAMLSMLESFGCRVRAVADRQGLCDALAQEAVDVVLADYHLDAGDTGIDALRSVCSELAPPLPDGVIISADDGADTRLAAQAAGYRFLPKPVNPARLRALLRALLDARDVSADGARSEL</sequence>
<dbReference type="InterPro" id="IPR036890">
    <property type="entry name" value="HATPase_C_sf"/>
</dbReference>
<dbReference type="InterPro" id="IPR003594">
    <property type="entry name" value="HATPase_dom"/>
</dbReference>